<dbReference type="Proteomes" id="UP000661112">
    <property type="component" value="Unassembled WGS sequence"/>
</dbReference>
<dbReference type="CDD" id="cd09726">
    <property type="entry name" value="RAMP_I_III"/>
    <property type="match status" value="1"/>
</dbReference>
<dbReference type="RefSeq" id="WP_190466406.1">
    <property type="nucleotide sequence ID" value="NZ_JACJSG010000002.1"/>
</dbReference>
<dbReference type="InterPro" id="IPR052216">
    <property type="entry name" value="CRISPR_Csm3_endoribonuclease"/>
</dbReference>
<name>A0ABR8CZB4_9NOST</name>
<protein>
    <submittedName>
        <fullName evidence="3">RAMP superfamily protein</fullName>
    </submittedName>
</protein>
<organism evidence="3 4">
    <name type="scientific">Anabaena azotica FACHB-119</name>
    <dbReference type="NCBI Taxonomy" id="947527"/>
    <lineage>
        <taxon>Bacteria</taxon>
        <taxon>Bacillati</taxon>
        <taxon>Cyanobacteriota</taxon>
        <taxon>Cyanophyceae</taxon>
        <taxon>Nostocales</taxon>
        <taxon>Nostocaceae</taxon>
        <taxon>Anabaena</taxon>
        <taxon>Anabaena azotica</taxon>
    </lineage>
</organism>
<dbReference type="EMBL" id="JACJSG010000002">
    <property type="protein sequence ID" value="MBD2499496.1"/>
    <property type="molecule type" value="Genomic_DNA"/>
</dbReference>
<reference evidence="3 4" key="1">
    <citation type="journal article" date="2020" name="ISME J.">
        <title>Comparative genomics reveals insights into cyanobacterial evolution and habitat adaptation.</title>
        <authorList>
            <person name="Chen M.Y."/>
            <person name="Teng W.K."/>
            <person name="Zhao L."/>
            <person name="Hu C.X."/>
            <person name="Zhou Y.K."/>
            <person name="Han B.P."/>
            <person name="Song L.R."/>
            <person name="Shu W.S."/>
        </authorList>
    </citation>
    <scope>NUCLEOTIDE SEQUENCE [LARGE SCALE GENOMIC DNA]</scope>
    <source>
        <strain evidence="3 4">FACHB-119</strain>
    </source>
</reference>
<keyword evidence="1" id="KW-0051">Antiviral defense</keyword>
<comment type="caution">
    <text evidence="3">The sequence shown here is derived from an EMBL/GenBank/DDBJ whole genome shotgun (WGS) entry which is preliminary data.</text>
</comment>
<dbReference type="PANTHER" id="PTHR35579:SF3">
    <property type="entry name" value="CRISPR SYSTEM CMS ENDORIBONUCLEASE CSM3"/>
    <property type="match status" value="1"/>
</dbReference>
<evidence type="ECO:0000313" key="4">
    <source>
        <dbReference type="Proteomes" id="UP000661112"/>
    </source>
</evidence>
<dbReference type="PANTHER" id="PTHR35579">
    <property type="entry name" value="CRISPR SYSTEM CMS ENDORIBONUCLEASE CSM3"/>
    <property type="match status" value="1"/>
</dbReference>
<proteinExistence type="predicted"/>
<feature type="domain" description="CRISPR type III-associated protein" evidence="2">
    <location>
        <begin position="5"/>
        <end position="202"/>
    </location>
</feature>
<evidence type="ECO:0000313" key="3">
    <source>
        <dbReference type="EMBL" id="MBD2499496.1"/>
    </source>
</evidence>
<evidence type="ECO:0000259" key="2">
    <source>
        <dbReference type="Pfam" id="PF03787"/>
    </source>
</evidence>
<keyword evidence="4" id="KW-1185">Reference proteome</keyword>
<dbReference type="Pfam" id="PF03787">
    <property type="entry name" value="RAMPs"/>
    <property type="match status" value="1"/>
</dbReference>
<evidence type="ECO:0000256" key="1">
    <source>
        <dbReference type="ARBA" id="ARBA00023118"/>
    </source>
</evidence>
<gene>
    <name evidence="3" type="ORF">H6G83_02500</name>
</gene>
<accession>A0ABR8CZB4</accession>
<sequence>MYSIKIKLLSDTTFGRGDGVAGLVDQEVEHDQYGFPFLRGRTLKGLLSEECDNLVIVLPEGHQRNHWLKVRRDLFGQAGSTNENMAKMHVGDACLPEDLRYAVAKQQQLNDGIPTREDILNSLTAIRKQTAIDPTNGVAADHSLRSLRVIVRDRPEPQFSPSFQALLFFEENPTTDMLAALGVATLALRRIGTGRNRGLGHVQCTLHYQEENITRTYIENFGKVK</sequence>
<dbReference type="InterPro" id="IPR005537">
    <property type="entry name" value="RAMP_III_fam"/>
</dbReference>